<dbReference type="PANTHER" id="PTHR13847:SF274">
    <property type="entry name" value="RIESKE 2FE-2S IRON-SULFUR PROTEIN YHFW-RELATED"/>
    <property type="match status" value="1"/>
</dbReference>
<dbReference type="PROSITE" id="PS51296">
    <property type="entry name" value="RIESKE"/>
    <property type="match status" value="1"/>
</dbReference>
<dbReference type="PRINTS" id="PR00162">
    <property type="entry name" value="RIESKE"/>
</dbReference>
<dbReference type="InterPro" id="IPR017941">
    <property type="entry name" value="Rieske_2Fe-2S"/>
</dbReference>
<dbReference type="SUPFAM" id="SSF50022">
    <property type="entry name" value="ISP domain"/>
    <property type="match status" value="1"/>
</dbReference>
<dbReference type="EMBL" id="JAYGGQ010000022">
    <property type="protein sequence ID" value="MEA5457127.1"/>
    <property type="molecule type" value="Genomic_DNA"/>
</dbReference>
<dbReference type="SUPFAM" id="SSF51905">
    <property type="entry name" value="FAD/NAD(P)-binding domain"/>
    <property type="match status" value="1"/>
</dbReference>
<evidence type="ECO:0000256" key="1">
    <source>
        <dbReference type="ARBA" id="ARBA00022714"/>
    </source>
</evidence>
<evidence type="ECO:0000256" key="5">
    <source>
        <dbReference type="ARBA" id="ARBA00023157"/>
    </source>
</evidence>
<dbReference type="Gene3D" id="3.50.50.60">
    <property type="entry name" value="FAD/NAD(P)-binding domain"/>
    <property type="match status" value="1"/>
</dbReference>
<accession>A0ABU5TBQ4</accession>
<keyword evidence="3" id="KW-0408">Iron</keyword>
<keyword evidence="8" id="KW-1185">Reference proteome</keyword>
<keyword evidence="2" id="KW-0479">Metal-binding</keyword>
<dbReference type="InterPro" id="IPR036188">
    <property type="entry name" value="FAD/NAD-bd_sf"/>
</dbReference>
<reference evidence="7 8" key="1">
    <citation type="submission" date="2023-12" db="EMBL/GenBank/DDBJ databases">
        <title>Sinomonas terricola sp. nov, isolated from litchi orchard soil in Guangdong, PR China.</title>
        <authorList>
            <person name="Jiaxin W."/>
            <person name="Yang Z."/>
            <person name="Honghui Z."/>
        </authorList>
    </citation>
    <scope>NUCLEOTIDE SEQUENCE [LARGE SCALE GENOMIC DNA]</scope>
    <source>
        <strain evidence="7 8">JGH33</strain>
    </source>
</reference>
<proteinExistence type="predicted"/>
<organism evidence="7 8">
    <name type="scientific">Sinomonas terricola</name>
    <dbReference type="NCBI Taxonomy" id="3110330"/>
    <lineage>
        <taxon>Bacteria</taxon>
        <taxon>Bacillati</taxon>
        <taxon>Actinomycetota</taxon>
        <taxon>Actinomycetes</taxon>
        <taxon>Micrococcales</taxon>
        <taxon>Micrococcaceae</taxon>
        <taxon>Sinomonas</taxon>
    </lineage>
</organism>
<dbReference type="Gene3D" id="3.30.9.10">
    <property type="entry name" value="D-Amino Acid Oxidase, subunit A, domain 2"/>
    <property type="match status" value="1"/>
</dbReference>
<dbReference type="Pfam" id="PF01266">
    <property type="entry name" value="DAO"/>
    <property type="match status" value="1"/>
</dbReference>
<dbReference type="InterPro" id="IPR006076">
    <property type="entry name" value="FAD-dep_OxRdtase"/>
</dbReference>
<sequence length="515" mass="54059">MTPASNDARPEGEPVSLWVATAGTTDYPALGGQIEVDVAVVGAGIAGLTTALALKRAGRTVAVIEAARVGTGVTGHTTGKITSLHRLAYARLARSHGTGTARAYGQANEAAIEHIAHVVADEAIDCGFRRVANYTYAESDDGLELVRAEAALASRLGLPSTFTSDVPLAFPVKGAIRFDGQAQVHPVKYLQGLARAVDGEGSFVFEQTPVQQVHDGTPCTVDTEQGAVHAHDIVLATNVAFGSLGLFFLRCHPHRSYIVAGRVDTPPLDATFISADEPLRSILTVDLGGTSYVLAGGEGHRVSEAGDTAGRYNRLAGFAHDRLSVGEVAYRWSTQDGMPLDGLPYVGLVSPLARHVHVITGLRKWGLSNGTAAALILADTLNGRENRWARAFNSNRITPVASASRFITENAKTMTAVLTSKPRGRTGRDALTPGAGAVIKVGGQEIAVYKDDDGQVHSLSATCTHLGCTVGFNPSDTTWDCPCHGSRFAIDGTVIHGPAAKNLPPGPSRLPEGFE</sequence>
<evidence type="ECO:0000256" key="2">
    <source>
        <dbReference type="ARBA" id="ARBA00022723"/>
    </source>
</evidence>
<evidence type="ECO:0000256" key="4">
    <source>
        <dbReference type="ARBA" id="ARBA00023014"/>
    </source>
</evidence>
<dbReference type="InterPro" id="IPR036922">
    <property type="entry name" value="Rieske_2Fe-2S_sf"/>
</dbReference>
<evidence type="ECO:0000313" key="7">
    <source>
        <dbReference type="EMBL" id="MEA5457127.1"/>
    </source>
</evidence>
<dbReference type="RefSeq" id="WP_323281039.1">
    <property type="nucleotide sequence ID" value="NZ_JAYGGQ010000022.1"/>
</dbReference>
<dbReference type="Gene3D" id="2.102.10.10">
    <property type="entry name" value="Rieske [2Fe-2S] iron-sulphur domain"/>
    <property type="match status" value="1"/>
</dbReference>
<evidence type="ECO:0000313" key="8">
    <source>
        <dbReference type="Proteomes" id="UP001304769"/>
    </source>
</evidence>
<evidence type="ECO:0000256" key="3">
    <source>
        <dbReference type="ARBA" id="ARBA00023004"/>
    </source>
</evidence>
<evidence type="ECO:0000259" key="6">
    <source>
        <dbReference type="PROSITE" id="PS51296"/>
    </source>
</evidence>
<feature type="domain" description="Rieske" evidence="6">
    <location>
        <begin position="423"/>
        <end position="515"/>
    </location>
</feature>
<keyword evidence="1" id="KW-0001">2Fe-2S</keyword>
<keyword evidence="4" id="KW-0411">Iron-sulfur</keyword>
<gene>
    <name evidence="7" type="ORF">SPF06_20600</name>
</gene>
<dbReference type="Proteomes" id="UP001304769">
    <property type="component" value="Unassembled WGS sequence"/>
</dbReference>
<name>A0ABU5TBQ4_9MICC</name>
<comment type="caution">
    <text evidence="7">The sequence shown here is derived from an EMBL/GenBank/DDBJ whole genome shotgun (WGS) entry which is preliminary data.</text>
</comment>
<dbReference type="Pfam" id="PF00355">
    <property type="entry name" value="Rieske"/>
    <property type="match status" value="1"/>
</dbReference>
<protein>
    <submittedName>
        <fullName evidence="7">FAD-dependent oxidoreductase</fullName>
    </submittedName>
</protein>
<keyword evidence="5" id="KW-1015">Disulfide bond</keyword>
<dbReference type="PANTHER" id="PTHR13847">
    <property type="entry name" value="SARCOSINE DEHYDROGENASE-RELATED"/>
    <property type="match status" value="1"/>
</dbReference>
<dbReference type="InterPro" id="IPR005805">
    <property type="entry name" value="Rieske_Fe-S_prot_C"/>
</dbReference>